<protein>
    <submittedName>
        <fullName evidence="2">Uncharacterized protein</fullName>
    </submittedName>
</protein>
<dbReference type="HOGENOM" id="CLU_547495_0_0_1"/>
<feature type="region of interest" description="Disordered" evidence="1">
    <location>
        <begin position="479"/>
        <end position="501"/>
    </location>
</feature>
<evidence type="ECO:0000313" key="3">
    <source>
        <dbReference type="Proteomes" id="UP000019484"/>
    </source>
</evidence>
<dbReference type="EMBL" id="AMWN01000002">
    <property type="protein sequence ID" value="EXJ94237.1"/>
    <property type="molecule type" value="Genomic_DNA"/>
</dbReference>
<feature type="compositionally biased region" description="Basic and acidic residues" evidence="1">
    <location>
        <begin position="270"/>
        <end position="279"/>
    </location>
</feature>
<organism evidence="2 3">
    <name type="scientific">Capronia coronata CBS 617.96</name>
    <dbReference type="NCBI Taxonomy" id="1182541"/>
    <lineage>
        <taxon>Eukaryota</taxon>
        <taxon>Fungi</taxon>
        <taxon>Dikarya</taxon>
        <taxon>Ascomycota</taxon>
        <taxon>Pezizomycotina</taxon>
        <taxon>Eurotiomycetes</taxon>
        <taxon>Chaetothyriomycetidae</taxon>
        <taxon>Chaetothyriales</taxon>
        <taxon>Herpotrichiellaceae</taxon>
        <taxon>Capronia</taxon>
    </lineage>
</organism>
<gene>
    <name evidence="2" type="ORF">A1O1_02630</name>
</gene>
<feature type="compositionally biased region" description="Polar residues" evidence="1">
    <location>
        <begin position="128"/>
        <end position="145"/>
    </location>
</feature>
<keyword evidence="3" id="KW-1185">Reference proteome</keyword>
<dbReference type="GeneID" id="19157530"/>
<reference evidence="2 3" key="1">
    <citation type="submission" date="2013-03" db="EMBL/GenBank/DDBJ databases">
        <title>The Genome Sequence of Capronia coronata CBS 617.96.</title>
        <authorList>
            <consortium name="The Broad Institute Genomics Platform"/>
            <person name="Cuomo C."/>
            <person name="de Hoog S."/>
            <person name="Gorbushina A."/>
            <person name="Walker B."/>
            <person name="Young S.K."/>
            <person name="Zeng Q."/>
            <person name="Gargeya S."/>
            <person name="Fitzgerald M."/>
            <person name="Haas B."/>
            <person name="Abouelleil A."/>
            <person name="Allen A.W."/>
            <person name="Alvarado L."/>
            <person name="Arachchi H.M."/>
            <person name="Berlin A.M."/>
            <person name="Chapman S.B."/>
            <person name="Gainer-Dewar J."/>
            <person name="Goldberg J."/>
            <person name="Griggs A."/>
            <person name="Gujja S."/>
            <person name="Hansen M."/>
            <person name="Howarth C."/>
            <person name="Imamovic A."/>
            <person name="Ireland A."/>
            <person name="Larimer J."/>
            <person name="McCowan C."/>
            <person name="Murphy C."/>
            <person name="Pearson M."/>
            <person name="Poon T.W."/>
            <person name="Priest M."/>
            <person name="Roberts A."/>
            <person name="Saif S."/>
            <person name="Shea T."/>
            <person name="Sisk P."/>
            <person name="Sykes S."/>
            <person name="Wortman J."/>
            <person name="Nusbaum C."/>
            <person name="Birren B."/>
        </authorList>
    </citation>
    <scope>NUCLEOTIDE SEQUENCE [LARGE SCALE GENOMIC DNA]</scope>
    <source>
        <strain evidence="2 3">CBS 617.96</strain>
    </source>
</reference>
<dbReference type="OrthoDB" id="4157871at2759"/>
<proteinExistence type="predicted"/>
<feature type="compositionally biased region" description="Low complexity" evidence="1">
    <location>
        <begin position="244"/>
        <end position="264"/>
    </location>
</feature>
<dbReference type="AlphaFoldDB" id="W9YMT2"/>
<feature type="region of interest" description="Disordered" evidence="1">
    <location>
        <begin position="357"/>
        <end position="446"/>
    </location>
</feature>
<feature type="compositionally biased region" description="Basic and acidic residues" evidence="1">
    <location>
        <begin position="195"/>
        <end position="208"/>
    </location>
</feature>
<feature type="compositionally biased region" description="Polar residues" evidence="1">
    <location>
        <begin position="228"/>
        <end position="243"/>
    </location>
</feature>
<feature type="region of interest" description="Disordered" evidence="1">
    <location>
        <begin position="1"/>
        <end position="281"/>
    </location>
</feature>
<comment type="caution">
    <text evidence="2">The sequence shown here is derived from an EMBL/GenBank/DDBJ whole genome shotgun (WGS) entry which is preliminary data.</text>
</comment>
<dbReference type="RefSeq" id="XP_007721731.1">
    <property type="nucleotide sequence ID" value="XM_007723541.1"/>
</dbReference>
<dbReference type="Proteomes" id="UP000019484">
    <property type="component" value="Unassembled WGS sequence"/>
</dbReference>
<name>W9YMT2_9EURO</name>
<feature type="compositionally biased region" description="Polar residues" evidence="1">
    <location>
        <begin position="407"/>
        <end position="425"/>
    </location>
</feature>
<evidence type="ECO:0000256" key="1">
    <source>
        <dbReference type="SAM" id="MobiDB-lite"/>
    </source>
</evidence>
<evidence type="ECO:0000313" key="2">
    <source>
        <dbReference type="EMBL" id="EXJ94237.1"/>
    </source>
</evidence>
<feature type="compositionally biased region" description="Low complexity" evidence="1">
    <location>
        <begin position="426"/>
        <end position="438"/>
    </location>
</feature>
<sequence>MAHLEPTNSGYASAAGASRRDYSTPLPFAYSRQPSRAQPPPVVSDEDGKTQRHAPQAGPVRPCVDPQAQEAWLLSKPPSKQPVRAKKGGPEIVIPVRGPSLPGLSAKKVNRDKASQDAMMEPPALNISRPSLRTSGPVKSQQSESGLGKVFRDGVMHQMKRKGSVAYEHVDGVSMDTHPAASTSEYGTDEPIPEIEARDVNEIQRPAEYDYPIYDDSEEDHKSPARSPLSSASDRGDSPSRQWSGTSNSTSATSTSGESAAQTEQLSPLREQRSSHDDSMQLYADAVIHATGSAAPYAHLEGNSPVAAGAGRKVELDVIKEEDGESIYSGRGDAAPSPAVKGVKDAECLTTGTLQHLLPSGAKAATEGKTANTDGRSIEGNGEQSPPRVLAAPGIGNDPHIYELEATSLTRESSDPSSPSRNGTLDESVADSASSESSRGTGLAGAVHHKISTAAHALEEKVKKSVSFSPVEDVRFLTPLPSRLGEGTRHDVNQAQRHRLR</sequence>
<accession>W9YMT2</accession>